<dbReference type="AlphaFoldDB" id="A0A3N9X5T3"/>
<proteinExistence type="predicted"/>
<protein>
    <submittedName>
        <fullName evidence="2">Uncharacterized protein</fullName>
    </submittedName>
</protein>
<evidence type="ECO:0000256" key="1">
    <source>
        <dbReference type="SAM" id="Phobius"/>
    </source>
</evidence>
<keyword evidence="3" id="KW-1185">Reference proteome</keyword>
<sequence length="140" mass="15462">MEPHVNGTSAWLPHLVVLAIVATWFTVASRRSPFGWMVIFGPVGRPITARIRATFRSGFHPLILLRCLAAAFLVLLEVYMAWRIGEQVFAGLDPNFINNAWGGPSYLGAMFCHYLDGALLYPICHVLLRKVTVPAGPTAE</sequence>
<dbReference type="OrthoDB" id="4557719at2"/>
<accession>A0A3N9X5T3</accession>
<evidence type="ECO:0000313" key="3">
    <source>
        <dbReference type="Proteomes" id="UP000266889"/>
    </source>
</evidence>
<keyword evidence="1" id="KW-1133">Transmembrane helix</keyword>
<comment type="caution">
    <text evidence="2">The sequence shown here is derived from an EMBL/GenBank/DDBJ whole genome shotgun (WGS) entry which is preliminary data.</text>
</comment>
<dbReference type="EMBL" id="QGSY01000198">
    <property type="protein sequence ID" value="RQX08320.1"/>
    <property type="molecule type" value="Genomic_DNA"/>
</dbReference>
<evidence type="ECO:0000313" key="2">
    <source>
        <dbReference type="EMBL" id="RQX08320.1"/>
    </source>
</evidence>
<keyword evidence="1" id="KW-0472">Membrane</keyword>
<dbReference type="Proteomes" id="UP000266889">
    <property type="component" value="Unassembled WGS sequence"/>
</dbReference>
<feature type="transmembrane region" description="Helical" evidence="1">
    <location>
        <begin position="62"/>
        <end position="82"/>
    </location>
</feature>
<reference evidence="2 3" key="1">
    <citation type="submission" date="2018-05" db="EMBL/GenBank/DDBJ databases">
        <title>Micromonospora from Atacama Desert.</title>
        <authorList>
            <person name="Carro L."/>
            <person name="Goodfellow M."/>
            <person name="Klenk H.-P."/>
        </authorList>
    </citation>
    <scope>NUCLEOTIDE SEQUENCE [LARGE SCALE GENOMIC DNA]</scope>
    <source>
        <strain evidence="2 3">LB32</strain>
    </source>
</reference>
<organism evidence="2 3">
    <name type="scientific">Micromonospora arida</name>
    <dbReference type="NCBI Taxonomy" id="2203715"/>
    <lineage>
        <taxon>Bacteria</taxon>
        <taxon>Bacillati</taxon>
        <taxon>Actinomycetota</taxon>
        <taxon>Actinomycetes</taxon>
        <taxon>Micromonosporales</taxon>
        <taxon>Micromonosporaceae</taxon>
        <taxon>Micromonospora</taxon>
    </lineage>
</organism>
<keyword evidence="1" id="KW-0812">Transmembrane</keyword>
<gene>
    <name evidence="2" type="ORF">DLJ58_18715</name>
</gene>
<feature type="transmembrane region" description="Helical" evidence="1">
    <location>
        <begin position="12"/>
        <end position="29"/>
    </location>
</feature>
<name>A0A3N9X5T3_9ACTN</name>